<dbReference type="CDD" id="cd02966">
    <property type="entry name" value="TlpA_like_family"/>
    <property type="match status" value="1"/>
</dbReference>
<dbReference type="PROSITE" id="PS51352">
    <property type="entry name" value="THIOREDOXIN_2"/>
    <property type="match status" value="1"/>
</dbReference>
<dbReference type="EMBL" id="CP014691">
    <property type="protein sequence ID" value="AQS86997.1"/>
    <property type="molecule type" value="Genomic_DNA"/>
</dbReference>
<dbReference type="OrthoDB" id="9799347at2"/>
<proteinExistence type="predicted"/>
<sequence length="184" mass="19757">MMPALTRRFILGGTLAAALANRAARAEDDAPIPLSALRALSHRTLFDIPLVDGKTQITSLARWHGQPVLIHFWATWCAPCVRELPQLDAFFAANGQTMAILPVALKSGKPQQIQDFYRKNGITHLPIYAAEAADVAKSLGGTPLAIPMTVFLDRQGRRMAEADGPVAWDAPGATNALAHLAKSA</sequence>
<gene>
    <name evidence="1" type="ORF">A0U93_02510</name>
</gene>
<dbReference type="Pfam" id="PF00578">
    <property type="entry name" value="AhpC-TSA"/>
    <property type="match status" value="1"/>
</dbReference>
<dbReference type="SUPFAM" id="SSF52833">
    <property type="entry name" value="Thioredoxin-like"/>
    <property type="match status" value="1"/>
</dbReference>
<dbReference type="InterPro" id="IPR013766">
    <property type="entry name" value="Thioredoxin_domain"/>
</dbReference>
<dbReference type="KEGG" id="nch:A0U93_02510"/>
<organism evidence="1 2">
    <name type="scientific">Neoasaia chiangmaiensis</name>
    <dbReference type="NCBI Taxonomy" id="320497"/>
    <lineage>
        <taxon>Bacteria</taxon>
        <taxon>Pseudomonadati</taxon>
        <taxon>Pseudomonadota</taxon>
        <taxon>Alphaproteobacteria</taxon>
        <taxon>Acetobacterales</taxon>
        <taxon>Acetobacteraceae</taxon>
        <taxon>Neoasaia</taxon>
    </lineage>
</organism>
<dbReference type="GO" id="GO:0015036">
    <property type="term" value="F:disulfide oxidoreductase activity"/>
    <property type="evidence" value="ECO:0007669"/>
    <property type="project" value="UniProtKB-ARBA"/>
</dbReference>
<dbReference type="InterPro" id="IPR000866">
    <property type="entry name" value="AhpC/TSA"/>
</dbReference>
<dbReference type="InterPro" id="IPR017937">
    <property type="entry name" value="Thioredoxin_CS"/>
</dbReference>
<dbReference type="PANTHER" id="PTHR42852:SF13">
    <property type="entry name" value="PROTEIN DIPZ"/>
    <property type="match status" value="1"/>
</dbReference>
<dbReference type="PROSITE" id="PS00194">
    <property type="entry name" value="THIOREDOXIN_1"/>
    <property type="match status" value="1"/>
</dbReference>
<dbReference type="PANTHER" id="PTHR42852">
    <property type="entry name" value="THIOL:DISULFIDE INTERCHANGE PROTEIN DSBE"/>
    <property type="match status" value="1"/>
</dbReference>
<dbReference type="Proteomes" id="UP000188604">
    <property type="component" value="Chromosome"/>
</dbReference>
<dbReference type="InterPro" id="IPR036249">
    <property type="entry name" value="Thioredoxin-like_sf"/>
</dbReference>
<reference evidence="1 2" key="1">
    <citation type="submission" date="2016-03" db="EMBL/GenBank/DDBJ databases">
        <title>Acetic acid bacteria sequencing.</title>
        <authorList>
            <person name="Brandt J."/>
            <person name="Jakob F."/>
            <person name="Vogel R.F."/>
        </authorList>
    </citation>
    <scope>NUCLEOTIDE SEQUENCE [LARGE SCALE GENOMIC DNA]</scope>
    <source>
        <strain evidence="1 2">NBRC 101099</strain>
    </source>
</reference>
<name>A0A1U9KMI2_9PROT</name>
<keyword evidence="2" id="KW-1185">Reference proteome</keyword>
<dbReference type="RefSeq" id="WP_077805967.1">
    <property type="nucleotide sequence ID" value="NZ_BJXS01000004.1"/>
</dbReference>
<dbReference type="InterPro" id="IPR050553">
    <property type="entry name" value="Thioredoxin_ResA/DsbE_sf"/>
</dbReference>
<evidence type="ECO:0000313" key="1">
    <source>
        <dbReference type="EMBL" id="AQS86997.1"/>
    </source>
</evidence>
<protein>
    <submittedName>
        <fullName evidence="1">Uncharacterized protein</fullName>
    </submittedName>
</protein>
<accession>A0A1U9KMI2</accession>
<dbReference type="Gene3D" id="3.40.30.10">
    <property type="entry name" value="Glutaredoxin"/>
    <property type="match status" value="1"/>
</dbReference>
<dbReference type="GO" id="GO:0016209">
    <property type="term" value="F:antioxidant activity"/>
    <property type="evidence" value="ECO:0007669"/>
    <property type="project" value="InterPro"/>
</dbReference>
<evidence type="ECO:0000313" key="2">
    <source>
        <dbReference type="Proteomes" id="UP000188604"/>
    </source>
</evidence>
<dbReference type="STRING" id="320497.A0U93_02510"/>
<dbReference type="AlphaFoldDB" id="A0A1U9KMI2"/>